<gene>
    <name evidence="1" type="ORF">E5357_07430</name>
</gene>
<protein>
    <submittedName>
        <fullName evidence="1">Response regulator</fullName>
    </submittedName>
</protein>
<name>A0AC61R071_9FIRM</name>
<keyword evidence="2" id="KW-1185">Reference proteome</keyword>
<dbReference type="EMBL" id="SRZB01000012">
    <property type="protein sequence ID" value="TGX98930.1"/>
    <property type="molecule type" value="Genomic_DNA"/>
</dbReference>
<comment type="caution">
    <text evidence="1">The sequence shown here is derived from an EMBL/GenBank/DDBJ whole genome shotgun (WGS) entry which is preliminary data.</text>
</comment>
<reference evidence="1" key="1">
    <citation type="submission" date="2019-04" db="EMBL/GenBank/DDBJ databases">
        <title>Microbes associate with the intestines of laboratory mice.</title>
        <authorList>
            <person name="Navarre W."/>
            <person name="Wong E."/>
            <person name="Huang K."/>
            <person name="Tropini C."/>
            <person name="Ng K."/>
            <person name="Yu B."/>
        </authorList>
    </citation>
    <scope>NUCLEOTIDE SEQUENCE</scope>
    <source>
        <strain evidence="1">NM72_1-8</strain>
    </source>
</reference>
<proteinExistence type="predicted"/>
<evidence type="ECO:0000313" key="1">
    <source>
        <dbReference type="EMBL" id="TGX98930.1"/>
    </source>
</evidence>
<organism evidence="1 2">
    <name type="scientific">Hominisplanchenecus murintestinalis</name>
    <dbReference type="NCBI Taxonomy" id="2941517"/>
    <lineage>
        <taxon>Bacteria</taxon>
        <taxon>Bacillati</taxon>
        <taxon>Bacillota</taxon>
        <taxon>Clostridia</taxon>
        <taxon>Lachnospirales</taxon>
        <taxon>Lachnospiraceae</taxon>
        <taxon>Hominisplanchenecus</taxon>
    </lineage>
</organism>
<sequence length="333" mass="37450">MNVLIADDNQIVLNNLKSMIDWERLGFSICQTAADGADALEKILNEKPDIVLLDIRMPQKNGIEVIRESSARGFTGKVILLSEISNAEQKQAAKRCGISFCLSKPVSTDELKMALAHEAAAIYAERFFHYIQSHNRTMTARALKDLGAALRDSGAGLPAARHLLANIYIMIKKKILLLPSRMKIPFLSNAAAAELLENKSSLNEIMQFLAEQFELWTNSVGCFTGENVMDEVLYYIQQNYDQRLSLEILAPIFGYNSSYLGKLFRKTTGIGFNAYLDQVRIGAAKQLLVQENLKNYEIAGKVGYRGVDYFHKKFKKYTGTTPAEYRRRETGEN</sequence>
<dbReference type="Proteomes" id="UP000307720">
    <property type="component" value="Unassembled WGS sequence"/>
</dbReference>
<evidence type="ECO:0000313" key="2">
    <source>
        <dbReference type="Proteomes" id="UP000307720"/>
    </source>
</evidence>
<accession>A0AC61R071</accession>